<feature type="region of interest" description="Disordered" evidence="6">
    <location>
        <begin position="198"/>
        <end position="232"/>
    </location>
</feature>
<protein>
    <submittedName>
        <fullName evidence="7">U3 small nucleolar RNA-associated protein 18</fullName>
    </submittedName>
</protein>
<sequence length="232" mass="26715">MSPWARFQITEAHINPSTNGAGEEEKKATKKGEIALVEEGKEEVEDGNEIVLDGTRNQKRKRGRKDNDELMEVEEEKEMTKLENFLFGPLYTPVEFCKDDEDEAGEELDNGSALFFTDRTANSVLSVYEEDMDSGDKSNEGQESNQRKKLWVDDEEDKLRINIAKVNRLRKLRKEEDETFISRSEYVARLRAQHIKMNPGTDWARLDDQPRNYSSEDEDSEKENGGGGSRWL</sequence>
<evidence type="ECO:0000256" key="1">
    <source>
        <dbReference type="ARBA" id="ARBA00004604"/>
    </source>
</evidence>
<dbReference type="PANTHER" id="PTHR18359">
    <property type="entry name" value="WD-REPEAT PROTEIN-RELATED"/>
    <property type="match status" value="1"/>
</dbReference>
<feature type="compositionally biased region" description="Basic and acidic residues" evidence="6">
    <location>
        <begin position="23"/>
        <end position="33"/>
    </location>
</feature>
<gene>
    <name evidence="7" type="ORF">Slati_0453300</name>
</gene>
<evidence type="ECO:0000256" key="2">
    <source>
        <dbReference type="ARBA" id="ARBA00022552"/>
    </source>
</evidence>
<dbReference type="GO" id="GO:0032040">
    <property type="term" value="C:small-subunit processome"/>
    <property type="evidence" value="ECO:0007669"/>
    <property type="project" value="TreeGrafter"/>
</dbReference>
<evidence type="ECO:0000256" key="6">
    <source>
        <dbReference type="SAM" id="MobiDB-lite"/>
    </source>
</evidence>
<organism evidence="7">
    <name type="scientific">Sesamum latifolium</name>
    <dbReference type="NCBI Taxonomy" id="2727402"/>
    <lineage>
        <taxon>Eukaryota</taxon>
        <taxon>Viridiplantae</taxon>
        <taxon>Streptophyta</taxon>
        <taxon>Embryophyta</taxon>
        <taxon>Tracheophyta</taxon>
        <taxon>Spermatophyta</taxon>
        <taxon>Magnoliopsida</taxon>
        <taxon>eudicotyledons</taxon>
        <taxon>Gunneridae</taxon>
        <taxon>Pentapetalae</taxon>
        <taxon>asterids</taxon>
        <taxon>lamiids</taxon>
        <taxon>Lamiales</taxon>
        <taxon>Pedaliaceae</taxon>
        <taxon>Sesamum</taxon>
    </lineage>
</organism>
<accession>A0AAW2Y0A2</accession>
<feature type="region of interest" description="Disordered" evidence="6">
    <location>
        <begin position="1"/>
        <end position="72"/>
    </location>
</feature>
<proteinExistence type="predicted"/>
<name>A0AAW2Y0A2_9LAMI</name>
<evidence type="ECO:0000256" key="3">
    <source>
        <dbReference type="ARBA" id="ARBA00022574"/>
    </source>
</evidence>
<dbReference type="GO" id="GO:0006364">
    <property type="term" value="P:rRNA processing"/>
    <property type="evidence" value="ECO:0007669"/>
    <property type="project" value="UniProtKB-KW"/>
</dbReference>
<dbReference type="InterPro" id="IPR045161">
    <property type="entry name" value="Utp18"/>
</dbReference>
<comment type="subcellular location">
    <subcellularLocation>
        <location evidence="1">Nucleus</location>
        <location evidence="1">Nucleolus</location>
    </subcellularLocation>
</comment>
<evidence type="ECO:0000313" key="7">
    <source>
        <dbReference type="EMBL" id="KAL0458261.1"/>
    </source>
</evidence>
<evidence type="ECO:0000256" key="5">
    <source>
        <dbReference type="ARBA" id="ARBA00023242"/>
    </source>
</evidence>
<dbReference type="PANTHER" id="PTHR18359:SF0">
    <property type="entry name" value="U3 SMALL NUCLEOLAR RNA-ASSOCIATED PROTEIN 18 HOMOLOG"/>
    <property type="match status" value="1"/>
</dbReference>
<keyword evidence="5" id="KW-0539">Nucleus</keyword>
<dbReference type="AlphaFoldDB" id="A0AAW2Y0A2"/>
<keyword evidence="4" id="KW-0677">Repeat</keyword>
<dbReference type="GO" id="GO:0034388">
    <property type="term" value="C:Pwp2p-containing subcomplex of 90S preribosome"/>
    <property type="evidence" value="ECO:0007669"/>
    <property type="project" value="TreeGrafter"/>
</dbReference>
<dbReference type="EMBL" id="JACGWN010000002">
    <property type="protein sequence ID" value="KAL0458261.1"/>
    <property type="molecule type" value="Genomic_DNA"/>
</dbReference>
<reference evidence="7" key="1">
    <citation type="submission" date="2020-06" db="EMBL/GenBank/DDBJ databases">
        <authorList>
            <person name="Li T."/>
            <person name="Hu X."/>
            <person name="Zhang T."/>
            <person name="Song X."/>
            <person name="Zhang H."/>
            <person name="Dai N."/>
            <person name="Sheng W."/>
            <person name="Hou X."/>
            <person name="Wei L."/>
        </authorList>
    </citation>
    <scope>NUCLEOTIDE SEQUENCE</scope>
    <source>
        <strain evidence="7">KEN1</strain>
        <tissue evidence="7">Leaf</tissue>
    </source>
</reference>
<evidence type="ECO:0000256" key="4">
    <source>
        <dbReference type="ARBA" id="ARBA00022737"/>
    </source>
</evidence>
<keyword evidence="3" id="KW-0853">WD repeat</keyword>
<keyword evidence="2" id="KW-0698">rRNA processing</keyword>
<reference evidence="7" key="2">
    <citation type="journal article" date="2024" name="Plant">
        <title>Genomic evolution and insights into agronomic trait innovations of Sesamum species.</title>
        <authorList>
            <person name="Miao H."/>
            <person name="Wang L."/>
            <person name="Qu L."/>
            <person name="Liu H."/>
            <person name="Sun Y."/>
            <person name="Le M."/>
            <person name="Wang Q."/>
            <person name="Wei S."/>
            <person name="Zheng Y."/>
            <person name="Lin W."/>
            <person name="Duan Y."/>
            <person name="Cao H."/>
            <person name="Xiong S."/>
            <person name="Wang X."/>
            <person name="Wei L."/>
            <person name="Li C."/>
            <person name="Ma Q."/>
            <person name="Ju M."/>
            <person name="Zhao R."/>
            <person name="Li G."/>
            <person name="Mu C."/>
            <person name="Tian Q."/>
            <person name="Mei H."/>
            <person name="Zhang T."/>
            <person name="Gao T."/>
            <person name="Zhang H."/>
        </authorList>
    </citation>
    <scope>NUCLEOTIDE SEQUENCE</scope>
    <source>
        <strain evidence="7">KEN1</strain>
    </source>
</reference>
<feature type="region of interest" description="Disordered" evidence="6">
    <location>
        <begin position="128"/>
        <end position="151"/>
    </location>
</feature>
<comment type="caution">
    <text evidence="7">The sequence shown here is derived from an EMBL/GenBank/DDBJ whole genome shotgun (WGS) entry which is preliminary data.</text>
</comment>